<sequence length="293" mass="31841">MAIFRRRQQEASEPQAQDVDPLETDDLGTDDLGTDDLGTDDLGTDDLEAHEQEALDDPAAEHDATADEPSFSRARGPYDVSEVERADEDADGPVDRLDLGALRFVPVDGMQLRLELDESQQTVLSVHCLLGDSSVQVQVFAAPRTLPVWPEIRAEIADNVISAGGTADVVAGELGRELVCRMPQRGADGRTVFAQVRFAGVDGPRWFLRAVFSGPAAVDERAAAPLVAVVRSCVVVRGDEAMPPREVLPLTLPQQATPEDEGAEELQDEVEPSTRRPDDLKPFERGPEITEVR</sequence>
<feature type="compositionally biased region" description="Acidic residues" evidence="1">
    <location>
        <begin position="258"/>
        <end position="271"/>
    </location>
</feature>
<dbReference type="RefSeq" id="WP_170185741.1">
    <property type="nucleotide sequence ID" value="NZ_BAAAPR010000012.1"/>
</dbReference>
<dbReference type="AlphaFoldDB" id="A0A542E5M3"/>
<evidence type="ECO:0000256" key="1">
    <source>
        <dbReference type="SAM" id="MobiDB-lite"/>
    </source>
</evidence>
<name>A0A542E5M3_9MICO</name>
<reference evidence="2 3" key="1">
    <citation type="submission" date="2019-06" db="EMBL/GenBank/DDBJ databases">
        <title>Sequencing the genomes of 1000 actinobacteria strains.</title>
        <authorList>
            <person name="Klenk H.-P."/>
        </authorList>
    </citation>
    <scope>NUCLEOTIDE SEQUENCE [LARGE SCALE GENOMIC DNA]</scope>
    <source>
        <strain evidence="2 3">DSM 18607</strain>
    </source>
</reference>
<evidence type="ECO:0000313" key="2">
    <source>
        <dbReference type="EMBL" id="TQJ10586.1"/>
    </source>
</evidence>
<accession>A0A542E5M3</accession>
<gene>
    <name evidence="2" type="ORF">FB458_3715</name>
</gene>
<comment type="caution">
    <text evidence="2">The sequence shown here is derived from an EMBL/GenBank/DDBJ whole genome shotgun (WGS) entry which is preliminary data.</text>
</comment>
<dbReference type="InterPro" id="IPR022183">
    <property type="entry name" value="DUF3710"/>
</dbReference>
<evidence type="ECO:0000313" key="3">
    <source>
        <dbReference type="Proteomes" id="UP000317893"/>
    </source>
</evidence>
<feature type="compositionally biased region" description="Basic and acidic residues" evidence="1">
    <location>
        <begin position="272"/>
        <end position="293"/>
    </location>
</feature>
<proteinExistence type="predicted"/>
<dbReference type="Pfam" id="PF12502">
    <property type="entry name" value="DUF3710"/>
    <property type="match status" value="1"/>
</dbReference>
<keyword evidence="3" id="KW-1185">Reference proteome</keyword>
<organism evidence="2 3">
    <name type="scientific">Lapillicoccus jejuensis</name>
    <dbReference type="NCBI Taxonomy" id="402171"/>
    <lineage>
        <taxon>Bacteria</taxon>
        <taxon>Bacillati</taxon>
        <taxon>Actinomycetota</taxon>
        <taxon>Actinomycetes</taxon>
        <taxon>Micrococcales</taxon>
        <taxon>Intrasporangiaceae</taxon>
        <taxon>Lapillicoccus</taxon>
    </lineage>
</organism>
<dbReference type="EMBL" id="VFMN01000001">
    <property type="protein sequence ID" value="TQJ10586.1"/>
    <property type="molecule type" value="Genomic_DNA"/>
</dbReference>
<dbReference type="Proteomes" id="UP000317893">
    <property type="component" value="Unassembled WGS sequence"/>
</dbReference>
<feature type="region of interest" description="Disordered" evidence="1">
    <location>
        <begin position="1"/>
        <end position="92"/>
    </location>
</feature>
<feature type="compositionally biased region" description="Acidic residues" evidence="1">
    <location>
        <begin position="20"/>
        <end position="46"/>
    </location>
</feature>
<feature type="region of interest" description="Disordered" evidence="1">
    <location>
        <begin position="246"/>
        <end position="293"/>
    </location>
</feature>
<protein>
    <submittedName>
        <fullName evidence="2">Uncharacterized protein DUF3710</fullName>
    </submittedName>
</protein>
<feature type="compositionally biased region" description="Basic and acidic residues" evidence="1">
    <location>
        <begin position="47"/>
        <end position="65"/>
    </location>
</feature>